<feature type="region of interest" description="Disordered" evidence="12">
    <location>
        <begin position="343"/>
        <end position="365"/>
    </location>
</feature>
<evidence type="ECO:0000256" key="3">
    <source>
        <dbReference type="ARBA" id="ARBA00022692"/>
    </source>
</evidence>
<evidence type="ECO:0000256" key="4">
    <source>
        <dbReference type="ARBA" id="ARBA00022792"/>
    </source>
</evidence>
<evidence type="ECO:0000256" key="5">
    <source>
        <dbReference type="ARBA" id="ARBA00022946"/>
    </source>
</evidence>
<feature type="coiled-coil region" evidence="11">
    <location>
        <begin position="571"/>
        <end position="598"/>
    </location>
</feature>
<evidence type="ECO:0000256" key="1">
    <source>
        <dbReference type="ARBA" id="ARBA00004273"/>
    </source>
</evidence>
<feature type="compositionally biased region" description="Polar residues" evidence="12">
    <location>
        <begin position="257"/>
        <end position="296"/>
    </location>
</feature>
<keyword evidence="3 13" id="KW-0812">Transmembrane</keyword>
<evidence type="ECO:0000313" key="15">
    <source>
        <dbReference type="Proteomes" id="UP000245699"/>
    </source>
</evidence>
<dbReference type="Proteomes" id="UP000245699">
    <property type="component" value="Unassembled WGS sequence"/>
</dbReference>
<evidence type="ECO:0000256" key="7">
    <source>
        <dbReference type="ARBA" id="ARBA00023054"/>
    </source>
</evidence>
<sequence length="809" mass="92040">MTEKQNVNWINSFFKKPGNKDKKLETGDKIDSSAAETIRTDKTKLEDKESIKDTKSESHFETPKANNNSNHLSDTNSNYPSFQSVFIQNENLPTNLPQKPESSNPLKLKNTVTSVLQKEKKVSIDQENFNENVSPRILDKTKDDSYSSDKNIELGEKDIFSEINSIIKGEEPLKQDTLGKNNDISFINKSKDTKNQELVHNLPNTITKQKEDVNRNENVKDESKTSFIQTDTTNGTSTESGGFISIESILKKEGRTQNDNNPSSLKHTEQQTNDFDSLNDNQNISKTPLENIKQNQILTNDQSGVSLENSNGDNSVSHSASIIDSQTLKEIETMTKNTSHMKLNDQSTYSNHNTRNERTVDDSTQNLKTENSDDFIKQKKSSIIHEDSKVFKNGETNEDTIEHRSNDINNKEVKRSEYNTNEIETQDLNKQKPEMIDVNIEKYEALKNSIANAKKMIQNFSEMGSRKIDGMANWYKNFAKASKSGDLTQRLYSSINFITGYDRVAELKRVVVNKGLEFSQCRKRFAESKDEYEKTTMNRSTSQKEINLLLQRKHLWDESDVVQFTTLYKQEHELLTKEKKLKAEVKSLEAEVDVCYDRLVEAIQTRYHEEQTWSDKIRMLSSYSTWTVLMVNILAILLAQLVFEPRRRQKIIDGVDTKIFNESAILAGTQLDQSQNKLTSTVDNGIKQTDEYKNVGLPISNSQLVLGDKIATEDLPLEEIRRLGAKIDALLEIQVNNELNKLLWTKNLDNSSTNSPKTSGTKPSIKKAISLVPKAKEDYTKQEMLIYSTEAAVLGGCVATLVLWFSGYI</sequence>
<evidence type="ECO:0000256" key="6">
    <source>
        <dbReference type="ARBA" id="ARBA00022989"/>
    </source>
</evidence>
<comment type="subcellular location">
    <subcellularLocation>
        <location evidence="1">Mitochondrion inner membrane</location>
    </subcellularLocation>
</comment>
<reference evidence="14 15" key="1">
    <citation type="journal article" date="2018" name="MBio">
        <title>Comparative Genomics Reveals the Core Gene Toolbox for the Fungus-Insect Symbiosis.</title>
        <authorList>
            <person name="Wang Y."/>
            <person name="Stata M."/>
            <person name="Wang W."/>
            <person name="Stajich J.E."/>
            <person name="White M.M."/>
            <person name="Moncalvo J.M."/>
        </authorList>
    </citation>
    <scope>NUCLEOTIDE SEQUENCE [LARGE SCALE GENOMIC DNA]</scope>
    <source>
        <strain evidence="14 15">AUS-77-4</strain>
    </source>
</reference>
<comment type="similarity">
    <text evidence="2">Belongs to the SHE9 family.</text>
</comment>
<keyword evidence="15" id="KW-1185">Reference proteome</keyword>
<evidence type="ECO:0000256" key="2">
    <source>
        <dbReference type="ARBA" id="ARBA00007472"/>
    </source>
</evidence>
<organism evidence="14 15">
    <name type="scientific">Furculomyces boomerangus</name>
    <dbReference type="NCBI Taxonomy" id="61424"/>
    <lineage>
        <taxon>Eukaryota</taxon>
        <taxon>Fungi</taxon>
        <taxon>Fungi incertae sedis</taxon>
        <taxon>Zoopagomycota</taxon>
        <taxon>Kickxellomycotina</taxon>
        <taxon>Harpellomycetes</taxon>
        <taxon>Harpellales</taxon>
        <taxon>Harpellaceae</taxon>
        <taxon>Furculomyces</taxon>
    </lineage>
</organism>
<keyword evidence="8" id="KW-0496">Mitochondrion</keyword>
<feature type="compositionally biased region" description="Basic and acidic residues" evidence="12">
    <location>
        <begin position="208"/>
        <end position="224"/>
    </location>
</feature>
<comment type="function">
    <text evidence="10">Required for the maintenance of the structure of the mitochondrial inner membrane. Involved in mitochondrial morphology. Causes growth arrest when highly overexpressed.</text>
</comment>
<feature type="compositionally biased region" description="Polar residues" evidence="12">
    <location>
        <begin position="225"/>
        <end position="240"/>
    </location>
</feature>
<keyword evidence="7 11" id="KW-0175">Coiled coil</keyword>
<keyword evidence="9 13" id="KW-0472">Membrane</keyword>
<feature type="transmembrane region" description="Helical" evidence="13">
    <location>
        <begin position="784"/>
        <end position="805"/>
    </location>
</feature>
<evidence type="ECO:0000313" key="14">
    <source>
        <dbReference type="EMBL" id="PVV00089.1"/>
    </source>
</evidence>
<evidence type="ECO:0000256" key="13">
    <source>
        <dbReference type="SAM" id="Phobius"/>
    </source>
</evidence>
<feature type="compositionally biased region" description="Basic and acidic residues" evidence="12">
    <location>
        <begin position="38"/>
        <end position="62"/>
    </location>
</feature>
<feature type="region of interest" description="Disordered" evidence="12">
    <location>
        <begin position="254"/>
        <end position="296"/>
    </location>
</feature>
<dbReference type="OrthoDB" id="5595506at2759"/>
<feature type="compositionally biased region" description="Basic and acidic residues" evidence="12">
    <location>
        <begin position="18"/>
        <end position="31"/>
    </location>
</feature>
<evidence type="ECO:0000256" key="12">
    <source>
        <dbReference type="SAM" id="MobiDB-lite"/>
    </source>
</evidence>
<feature type="transmembrane region" description="Helical" evidence="13">
    <location>
        <begin position="623"/>
        <end position="643"/>
    </location>
</feature>
<evidence type="ECO:0008006" key="16">
    <source>
        <dbReference type="Google" id="ProtNLM"/>
    </source>
</evidence>
<dbReference type="Pfam" id="PF05546">
    <property type="entry name" value="She9_MDM33"/>
    <property type="match status" value="1"/>
</dbReference>
<evidence type="ECO:0000256" key="8">
    <source>
        <dbReference type="ARBA" id="ARBA00023128"/>
    </source>
</evidence>
<name>A0A2T9Z654_9FUNG</name>
<keyword evidence="4" id="KW-0999">Mitochondrion inner membrane</keyword>
<feature type="compositionally biased region" description="Polar residues" evidence="12">
    <location>
        <begin position="343"/>
        <end position="353"/>
    </location>
</feature>
<evidence type="ECO:0000256" key="11">
    <source>
        <dbReference type="SAM" id="Coils"/>
    </source>
</evidence>
<dbReference type="AlphaFoldDB" id="A0A2T9Z654"/>
<keyword evidence="5" id="KW-0809">Transit peptide</keyword>
<feature type="compositionally biased region" description="Polar residues" evidence="12">
    <location>
        <begin position="1"/>
        <end position="11"/>
    </location>
</feature>
<dbReference type="PANTHER" id="PTHR31961:SF3">
    <property type="entry name" value="SENSITIVE TO HIGH EXPRESSION PROTEIN 9, MITOCHONDRIAL"/>
    <property type="match status" value="1"/>
</dbReference>
<dbReference type="GO" id="GO:0007007">
    <property type="term" value="P:inner mitochondrial membrane organization"/>
    <property type="evidence" value="ECO:0007669"/>
    <property type="project" value="TreeGrafter"/>
</dbReference>
<gene>
    <name evidence="14" type="ORF">BB559_000145</name>
</gene>
<feature type="region of interest" description="Disordered" evidence="12">
    <location>
        <begin position="1"/>
        <end position="80"/>
    </location>
</feature>
<dbReference type="InterPro" id="IPR008839">
    <property type="entry name" value="MDM33_fungi"/>
</dbReference>
<comment type="caution">
    <text evidence="14">The sequence shown here is derived from an EMBL/GenBank/DDBJ whole genome shotgun (WGS) entry which is preliminary data.</text>
</comment>
<evidence type="ECO:0000256" key="9">
    <source>
        <dbReference type="ARBA" id="ARBA00023136"/>
    </source>
</evidence>
<proteinExistence type="inferred from homology"/>
<keyword evidence="6 13" id="KW-1133">Transmembrane helix</keyword>
<protein>
    <recommendedName>
        <fullName evidence="16">Sensitive to high expression protein 9, mitochondrial</fullName>
    </recommendedName>
</protein>
<dbReference type="EMBL" id="MBFT01000007">
    <property type="protein sequence ID" value="PVV00089.1"/>
    <property type="molecule type" value="Genomic_DNA"/>
</dbReference>
<accession>A0A2T9Z654</accession>
<feature type="region of interest" description="Disordered" evidence="12">
    <location>
        <begin position="199"/>
        <end position="242"/>
    </location>
</feature>
<dbReference type="PANTHER" id="PTHR31961">
    <property type="entry name" value="SENSITIVE TO HIGH EXPRESSION PROTEIN 9, MITOCHONDRIAL"/>
    <property type="match status" value="1"/>
</dbReference>
<feature type="compositionally biased region" description="Polar residues" evidence="12">
    <location>
        <begin position="64"/>
        <end position="80"/>
    </location>
</feature>
<evidence type="ECO:0000256" key="10">
    <source>
        <dbReference type="ARBA" id="ARBA00024807"/>
    </source>
</evidence>
<dbReference type="GO" id="GO:0005743">
    <property type="term" value="C:mitochondrial inner membrane"/>
    <property type="evidence" value="ECO:0007669"/>
    <property type="project" value="UniProtKB-SubCell"/>
</dbReference>